<dbReference type="EMBL" id="CWQY01000011">
    <property type="protein sequence ID" value="CSC65989.1"/>
    <property type="molecule type" value="Genomic_DNA"/>
</dbReference>
<organism evidence="1 2">
    <name type="scientific">Vibrio cholerae</name>
    <dbReference type="NCBI Taxonomy" id="666"/>
    <lineage>
        <taxon>Bacteria</taxon>
        <taxon>Pseudomonadati</taxon>
        <taxon>Pseudomonadota</taxon>
        <taxon>Gammaproteobacteria</taxon>
        <taxon>Vibrionales</taxon>
        <taxon>Vibrionaceae</taxon>
        <taxon>Vibrio</taxon>
    </lineage>
</organism>
<evidence type="ECO:0000313" key="1">
    <source>
        <dbReference type="EMBL" id="CSC65989.1"/>
    </source>
</evidence>
<dbReference type="AlphaFoldDB" id="A0A655ZEV1"/>
<sequence length="42" mass="5006">MAGSYKIFRYPTKNQKGESTLRMMKWSSLLPMVLLWHFGNRT</sequence>
<dbReference type="Proteomes" id="UP000041770">
    <property type="component" value="Unassembled WGS sequence"/>
</dbReference>
<reference evidence="1 2" key="1">
    <citation type="submission" date="2015-07" db="EMBL/GenBank/DDBJ databases">
        <authorList>
            <consortium name="Pathogen Informatics"/>
        </authorList>
    </citation>
    <scope>NUCLEOTIDE SEQUENCE [LARGE SCALE GENOMIC DNA]</scope>
    <source>
        <strain evidence="1 2">A316</strain>
    </source>
</reference>
<protein>
    <submittedName>
        <fullName evidence="1">Uncharacterized protein</fullName>
    </submittedName>
</protein>
<name>A0A655ZEV1_VIBCL</name>
<proteinExistence type="predicted"/>
<gene>
    <name evidence="1" type="ORF">ERS013200_01924</name>
</gene>
<evidence type="ECO:0000313" key="2">
    <source>
        <dbReference type="Proteomes" id="UP000041770"/>
    </source>
</evidence>
<accession>A0A655ZEV1</accession>